<feature type="non-terminal residue" evidence="2">
    <location>
        <position position="1"/>
    </location>
</feature>
<feature type="compositionally biased region" description="Low complexity" evidence="1">
    <location>
        <begin position="304"/>
        <end position="316"/>
    </location>
</feature>
<comment type="caution">
    <text evidence="2">The sequence shown here is derived from an EMBL/GenBank/DDBJ whole genome shotgun (WGS) entry which is preliminary data.</text>
</comment>
<sequence length="390" mass="39505">LHEGNLEQLLAPTCHQPETAGCCDDSARIHSITAWSQAVEGDSGAAPAMLMAVLGNPSLQAKRSHASGPPVSPRGRPGGVGSLLAYSSIGGCENCLPFSTAAEHITAAAVDRSSRTLYTGHGDGSIMACSHARPGMPPETFACTNAAVTAVCVEATGKLWIGDSKGRIISYQVEPFAAEVLQPFEEAGGGSTGAGYGTHAEMKAFGCGGGLACGLRSADRSKAGAMGGQQAVVAIISYQGFIMGSSDGGSLCLISSSDQRVRAVTTNTDYGYMTALAVLPWPAGAQTNAHGTASAVQQGALPDNKAPAKAGNGAAGREPETAGCASANGATAPPCSFNAVSLDASSMQRISQEEQQSRSGKQDWHEQEATEQEVAAHAGGGLAAVGRRDD</sequence>
<evidence type="ECO:0000256" key="1">
    <source>
        <dbReference type="SAM" id="MobiDB-lite"/>
    </source>
</evidence>
<evidence type="ECO:0000313" key="3">
    <source>
        <dbReference type="Proteomes" id="UP001054857"/>
    </source>
</evidence>
<accession>A0AAD3DWI2</accession>
<feature type="compositionally biased region" description="Basic and acidic residues" evidence="1">
    <location>
        <begin position="351"/>
        <end position="368"/>
    </location>
</feature>
<protein>
    <submittedName>
        <fullName evidence="2">Uncharacterized protein</fullName>
    </submittedName>
</protein>
<organism evidence="2 3">
    <name type="scientific">Astrephomene gubernaculifera</name>
    <dbReference type="NCBI Taxonomy" id="47775"/>
    <lineage>
        <taxon>Eukaryota</taxon>
        <taxon>Viridiplantae</taxon>
        <taxon>Chlorophyta</taxon>
        <taxon>core chlorophytes</taxon>
        <taxon>Chlorophyceae</taxon>
        <taxon>CS clade</taxon>
        <taxon>Chlamydomonadales</taxon>
        <taxon>Astrephomenaceae</taxon>
        <taxon>Astrephomene</taxon>
    </lineage>
</organism>
<keyword evidence="3" id="KW-1185">Reference proteome</keyword>
<dbReference type="SUPFAM" id="SSF75011">
    <property type="entry name" value="3-carboxy-cis,cis-mucoante lactonizing enzyme"/>
    <property type="match status" value="1"/>
</dbReference>
<reference evidence="2 3" key="1">
    <citation type="journal article" date="2021" name="Sci. Rep.">
        <title>Genome sequencing of the multicellular alga Astrephomene provides insights into convergent evolution of germ-soma differentiation.</title>
        <authorList>
            <person name="Yamashita S."/>
            <person name="Yamamoto K."/>
            <person name="Matsuzaki R."/>
            <person name="Suzuki S."/>
            <person name="Yamaguchi H."/>
            <person name="Hirooka S."/>
            <person name="Minakuchi Y."/>
            <person name="Miyagishima S."/>
            <person name="Kawachi M."/>
            <person name="Toyoda A."/>
            <person name="Nozaki H."/>
        </authorList>
    </citation>
    <scope>NUCLEOTIDE SEQUENCE [LARGE SCALE GENOMIC DNA]</scope>
    <source>
        <strain evidence="2 3">NIES-4017</strain>
    </source>
</reference>
<feature type="non-terminal residue" evidence="2">
    <location>
        <position position="390"/>
    </location>
</feature>
<evidence type="ECO:0000313" key="2">
    <source>
        <dbReference type="EMBL" id="GFR47933.1"/>
    </source>
</evidence>
<proteinExistence type="predicted"/>
<dbReference type="EMBL" id="BMAR01000021">
    <property type="protein sequence ID" value="GFR47933.1"/>
    <property type="molecule type" value="Genomic_DNA"/>
</dbReference>
<dbReference type="Proteomes" id="UP001054857">
    <property type="component" value="Unassembled WGS sequence"/>
</dbReference>
<name>A0AAD3DWI2_9CHLO</name>
<dbReference type="AlphaFoldDB" id="A0AAD3DWI2"/>
<feature type="region of interest" description="Disordered" evidence="1">
    <location>
        <begin position="345"/>
        <end position="390"/>
    </location>
</feature>
<gene>
    <name evidence="2" type="ORF">Agub_g9736</name>
</gene>
<feature type="region of interest" description="Disordered" evidence="1">
    <location>
        <begin position="302"/>
        <end position="327"/>
    </location>
</feature>